<gene>
    <name evidence="1" type="ORF">ACFSXZ_28980</name>
</gene>
<evidence type="ECO:0000313" key="2">
    <source>
        <dbReference type="Proteomes" id="UP001597417"/>
    </source>
</evidence>
<dbReference type="RefSeq" id="WP_378268404.1">
    <property type="nucleotide sequence ID" value="NZ_JBHUKR010000018.1"/>
</dbReference>
<protein>
    <submittedName>
        <fullName evidence="1">Uncharacterized protein</fullName>
    </submittedName>
</protein>
<accession>A0ABW5G008</accession>
<sequence length="199" mass="21617">MTAVITTRDETASLTATAYHYTRIVEIAGHTLRAHVERGRFDHSIAVVDVLNDHLTWTPLIADAASNWWYSTHAPHATTDPVAVLSPIADRLLHRAADILTAPPATLTTSTPGLSPRVRDAVSALLAVTYSYDGERRIDPDDIAWAQTHGGALHILEHHDGSVTFTKQHRDACPFITSTGAQECDAECDFVHPANAKLG</sequence>
<comment type="caution">
    <text evidence="1">The sequence shown here is derived from an EMBL/GenBank/DDBJ whole genome shotgun (WGS) entry which is preliminary data.</text>
</comment>
<name>A0ABW5G008_9PSEU</name>
<reference evidence="2" key="1">
    <citation type="journal article" date="2019" name="Int. J. Syst. Evol. Microbiol.">
        <title>The Global Catalogue of Microorganisms (GCM) 10K type strain sequencing project: providing services to taxonomists for standard genome sequencing and annotation.</title>
        <authorList>
            <consortium name="The Broad Institute Genomics Platform"/>
            <consortium name="The Broad Institute Genome Sequencing Center for Infectious Disease"/>
            <person name="Wu L."/>
            <person name="Ma J."/>
        </authorList>
    </citation>
    <scope>NUCLEOTIDE SEQUENCE [LARGE SCALE GENOMIC DNA]</scope>
    <source>
        <strain evidence="2">CGMCC 4.7645</strain>
    </source>
</reference>
<dbReference type="Proteomes" id="UP001597417">
    <property type="component" value="Unassembled WGS sequence"/>
</dbReference>
<evidence type="ECO:0000313" key="1">
    <source>
        <dbReference type="EMBL" id="MFD2420373.1"/>
    </source>
</evidence>
<proteinExistence type="predicted"/>
<keyword evidence="2" id="KW-1185">Reference proteome</keyword>
<dbReference type="EMBL" id="JBHUKR010000018">
    <property type="protein sequence ID" value="MFD2420373.1"/>
    <property type="molecule type" value="Genomic_DNA"/>
</dbReference>
<organism evidence="1 2">
    <name type="scientific">Amycolatopsis pigmentata</name>
    <dbReference type="NCBI Taxonomy" id="450801"/>
    <lineage>
        <taxon>Bacteria</taxon>
        <taxon>Bacillati</taxon>
        <taxon>Actinomycetota</taxon>
        <taxon>Actinomycetes</taxon>
        <taxon>Pseudonocardiales</taxon>
        <taxon>Pseudonocardiaceae</taxon>
        <taxon>Amycolatopsis</taxon>
    </lineage>
</organism>